<sequence length="950" mass="108243">MTSAYTSRTATTPDLLELLSFLLSEASSPIIVVDGYDECTGMDSLLTSLEIIVSKTPSKVLIFSRPNVDYVQDNTTSIERICVSSKALEDDIRLYFSSKLETLYQQRKLPQTCDMEAILNHLVRVCNGMFLWARLTIRYLSSRGLTPSERAATIWEIQLPEGLAAMYERILTLAARAPKPERELAKRVCAFLMYGMTSLMTHEIHEAFSVSAQTIDTAIDDSEYESSIVLSCAGLVEKSNDTYRFIHLSVSEFLCSGNPKAIEFVHGRAESHLEISLACLRYITKKVPQQPLPRLSGSAASTENVFGLFEFRPYASSYWPIHAYKATEHAKVDQSLRFNHLEQLLTLVDGLLDAKLQIMTWIEALYHLKSAGPCFHDLKRWGKVLSRDILGTMPDLCVIAARYLDICRDLTQLHATWHETLKRNPGEIWGDITAFTETYSSDKSGKPQSNQPLARLKSHIAFTYNIPNFEEYTRASRSQYMAFNKLMLNRQFDAARGRLHQYMKDESLLQLCSGWVATYEKWNIQGDREQIFRDVIHLDDTEIHKHLRIAIERGFLSDTWELQFPTAISSNVHVFGILRTIYCLDRTTRPFTSTYSSVVLPVDLEDGSATIPKSTDHESYPKEQHFFEAYLVKINSLGEYICFQDRKSVKVFRLALQPRHCEVSEMNALGIAVERNLFCFHENLPLLAFAANNEIKLWDLKRGHRLVTVKWKFNCLSTKSLSFSKSGEELVVLEFGSEMPTVISLKQFRVYQMRKYQSIVNDSSSAEKLSKDTGFGRSLQESPLAVLNTPTMEIAPYGGFQALKGIYRNANSLKLNLSQREGISTEVELLNLPKWGPLNDATASVVGPQTRDDKVNIVFGATAKPWYTVLDRELEGDAYLPLFVQKDQRVVRVKITDHEQWISYNMNRYLQRLRAKQPKLLVPEENASLTVTPTGQEIYFGYPESLLRQD</sequence>
<reference evidence="1 2" key="1">
    <citation type="submission" date="2018-05" db="EMBL/GenBank/DDBJ databases">
        <title>Genome sequencing and assembly of the regulated plant pathogen Lachnellula willkommii and related sister species for the development of diagnostic species identification markers.</title>
        <authorList>
            <person name="Giroux E."/>
            <person name="Bilodeau G."/>
        </authorList>
    </citation>
    <scope>NUCLEOTIDE SEQUENCE [LARGE SCALE GENOMIC DNA]</scope>
    <source>
        <strain evidence="1 2">CBS 268.59</strain>
    </source>
</reference>
<organism evidence="1 2">
    <name type="scientific">Lachnellula suecica</name>
    <dbReference type="NCBI Taxonomy" id="602035"/>
    <lineage>
        <taxon>Eukaryota</taxon>
        <taxon>Fungi</taxon>
        <taxon>Dikarya</taxon>
        <taxon>Ascomycota</taxon>
        <taxon>Pezizomycotina</taxon>
        <taxon>Leotiomycetes</taxon>
        <taxon>Helotiales</taxon>
        <taxon>Lachnaceae</taxon>
        <taxon>Lachnellula</taxon>
    </lineage>
</organism>
<proteinExistence type="predicted"/>
<evidence type="ECO:0008006" key="3">
    <source>
        <dbReference type="Google" id="ProtNLM"/>
    </source>
</evidence>
<dbReference type="AlphaFoldDB" id="A0A8T9C2J3"/>
<keyword evidence="2" id="KW-1185">Reference proteome</keyword>
<evidence type="ECO:0000313" key="1">
    <source>
        <dbReference type="EMBL" id="TVY75989.1"/>
    </source>
</evidence>
<dbReference type="Proteomes" id="UP000469558">
    <property type="component" value="Unassembled WGS sequence"/>
</dbReference>
<gene>
    <name evidence="1" type="ORF">LSUE1_G005943</name>
</gene>
<comment type="caution">
    <text evidence="1">The sequence shown here is derived from an EMBL/GenBank/DDBJ whole genome shotgun (WGS) entry which is preliminary data.</text>
</comment>
<dbReference type="PANTHER" id="PTHR10039">
    <property type="entry name" value="AMELOGENIN"/>
    <property type="match status" value="1"/>
</dbReference>
<dbReference type="EMBL" id="QGMK01000894">
    <property type="protein sequence ID" value="TVY75989.1"/>
    <property type="molecule type" value="Genomic_DNA"/>
</dbReference>
<dbReference type="OrthoDB" id="3560868at2759"/>
<protein>
    <recommendedName>
        <fullName evidence="3">NACHT domain-containing protein</fullName>
    </recommendedName>
</protein>
<accession>A0A8T9C2J3</accession>
<evidence type="ECO:0000313" key="2">
    <source>
        <dbReference type="Proteomes" id="UP000469558"/>
    </source>
</evidence>
<name>A0A8T9C2J3_9HELO</name>